<dbReference type="AlphaFoldDB" id="A0A931HG60"/>
<dbReference type="RefSeq" id="WP_197166627.1">
    <property type="nucleotide sequence ID" value="NZ_JADZGI010000004.1"/>
</dbReference>
<evidence type="ECO:0000313" key="1">
    <source>
        <dbReference type="EMBL" id="MBH0114793.1"/>
    </source>
</evidence>
<organism evidence="1 2">
    <name type="scientific">Novosphingobium aureum</name>
    <dbReference type="NCBI Taxonomy" id="2792964"/>
    <lineage>
        <taxon>Bacteria</taxon>
        <taxon>Pseudomonadati</taxon>
        <taxon>Pseudomonadota</taxon>
        <taxon>Alphaproteobacteria</taxon>
        <taxon>Sphingomonadales</taxon>
        <taxon>Sphingomonadaceae</taxon>
        <taxon>Novosphingobium</taxon>
    </lineage>
</organism>
<dbReference type="Proteomes" id="UP000617634">
    <property type="component" value="Unassembled WGS sequence"/>
</dbReference>
<proteinExistence type="predicted"/>
<evidence type="ECO:0000313" key="2">
    <source>
        <dbReference type="Proteomes" id="UP000617634"/>
    </source>
</evidence>
<name>A0A931HG60_9SPHN</name>
<keyword evidence="2" id="KW-1185">Reference proteome</keyword>
<protein>
    <submittedName>
        <fullName evidence="1">Uncharacterized protein</fullName>
    </submittedName>
</protein>
<comment type="caution">
    <text evidence="1">The sequence shown here is derived from an EMBL/GenBank/DDBJ whole genome shotgun (WGS) entry which is preliminary data.</text>
</comment>
<dbReference type="EMBL" id="JADZGI010000004">
    <property type="protein sequence ID" value="MBH0114793.1"/>
    <property type="molecule type" value="Genomic_DNA"/>
</dbReference>
<accession>A0A931HG60</accession>
<sequence>MKKAGLAALVLAGLAAAALLANWLMRWLAIDSCLDASGAWDYARNVCLYR</sequence>
<reference evidence="1" key="1">
    <citation type="submission" date="2020-11" db="EMBL/GenBank/DDBJ databases">
        <title>Novosphingobium aureum sp. nov., a marine bacterium isolated from sediment of a salt flat.</title>
        <authorList>
            <person name="Yoo Y."/>
            <person name="Kim J.-J."/>
        </authorList>
    </citation>
    <scope>NUCLEOTIDE SEQUENCE</scope>
    <source>
        <strain evidence="1">YJ-S2-02</strain>
    </source>
</reference>
<gene>
    <name evidence="1" type="ORF">I5E68_17735</name>
</gene>